<feature type="compositionally biased region" description="Polar residues" evidence="1">
    <location>
        <begin position="176"/>
        <end position="214"/>
    </location>
</feature>
<feature type="region of interest" description="Disordered" evidence="1">
    <location>
        <begin position="79"/>
        <end position="247"/>
    </location>
</feature>
<dbReference type="EMBL" id="JBAMMX010000004">
    <property type="protein sequence ID" value="KAK6942878.1"/>
    <property type="molecule type" value="Genomic_DNA"/>
</dbReference>
<feature type="compositionally biased region" description="Polar residues" evidence="1">
    <location>
        <begin position="138"/>
        <end position="147"/>
    </location>
</feature>
<organism evidence="2 3">
    <name type="scientific">Dillenia turbinata</name>
    <dbReference type="NCBI Taxonomy" id="194707"/>
    <lineage>
        <taxon>Eukaryota</taxon>
        <taxon>Viridiplantae</taxon>
        <taxon>Streptophyta</taxon>
        <taxon>Embryophyta</taxon>
        <taxon>Tracheophyta</taxon>
        <taxon>Spermatophyta</taxon>
        <taxon>Magnoliopsida</taxon>
        <taxon>eudicotyledons</taxon>
        <taxon>Gunneridae</taxon>
        <taxon>Pentapetalae</taxon>
        <taxon>Dilleniales</taxon>
        <taxon>Dilleniaceae</taxon>
        <taxon>Dillenia</taxon>
    </lineage>
</organism>
<name>A0AAN8VXU8_9MAGN</name>
<dbReference type="AlphaFoldDB" id="A0AAN8VXU8"/>
<reference evidence="2 3" key="1">
    <citation type="submission" date="2023-12" db="EMBL/GenBank/DDBJ databases">
        <title>A high-quality genome assembly for Dillenia turbinata (Dilleniales).</title>
        <authorList>
            <person name="Chanderbali A."/>
        </authorList>
    </citation>
    <scope>NUCLEOTIDE SEQUENCE [LARGE SCALE GENOMIC DNA]</scope>
    <source>
        <strain evidence="2">LSX21</strain>
        <tissue evidence="2">Leaf</tissue>
    </source>
</reference>
<dbReference type="PANTHER" id="PTHR33701:SF2">
    <property type="entry name" value="TRANSMEMBRANE PROTEIN"/>
    <property type="match status" value="1"/>
</dbReference>
<feature type="compositionally biased region" description="Basic and acidic residues" evidence="1">
    <location>
        <begin position="113"/>
        <end position="137"/>
    </location>
</feature>
<comment type="caution">
    <text evidence="2">The sequence shown here is derived from an EMBL/GenBank/DDBJ whole genome shotgun (WGS) entry which is preliminary data.</text>
</comment>
<protein>
    <submittedName>
        <fullName evidence="2">Uncharacterized protein</fullName>
    </submittedName>
</protein>
<proteinExistence type="predicted"/>
<sequence>MGFSFYSEKNAEEDDGFRTVECLRGRLLAERVASRVAKQDAELMGNKLIELEKKLREEIKYKNKAEKKLKLALEKLKSLNISRNSDESVQSNSSVSSEISSNSSSSTSSSAPKELENDQEPKSKTLDPEKCDNENLPEKTSPSPITVTNNQEMNSSEESSTSDSDQRHLGQPPEAKSSTISTAESDANSTSASGDGVPKNSSEAKLVQNSADSNSADEKSTSSWKASCVENNKTDNNERDDNDDVDNSLALVPAKMPQKTPQTQKPQIANENVKDVLAHLSQIRENLQNSMRRRPIYY</sequence>
<keyword evidence="3" id="KW-1185">Reference proteome</keyword>
<feature type="compositionally biased region" description="Low complexity" evidence="1">
    <location>
        <begin position="87"/>
        <end position="110"/>
    </location>
</feature>
<dbReference type="Proteomes" id="UP001370490">
    <property type="component" value="Unassembled WGS sequence"/>
</dbReference>
<evidence type="ECO:0000256" key="1">
    <source>
        <dbReference type="SAM" id="MobiDB-lite"/>
    </source>
</evidence>
<dbReference type="PANTHER" id="PTHR33701">
    <property type="entry name" value="TRANSMEMBRANE PROTEIN"/>
    <property type="match status" value="1"/>
</dbReference>
<feature type="compositionally biased region" description="Low complexity" evidence="1">
    <location>
        <begin position="148"/>
        <end position="163"/>
    </location>
</feature>
<evidence type="ECO:0000313" key="3">
    <source>
        <dbReference type="Proteomes" id="UP001370490"/>
    </source>
</evidence>
<gene>
    <name evidence="2" type="ORF">RJ641_028255</name>
</gene>
<evidence type="ECO:0000313" key="2">
    <source>
        <dbReference type="EMBL" id="KAK6942878.1"/>
    </source>
</evidence>
<accession>A0AAN8VXU8</accession>